<organism evidence="1 2">
    <name type="scientific">Rhizophagus clarus</name>
    <dbReference type="NCBI Taxonomy" id="94130"/>
    <lineage>
        <taxon>Eukaryota</taxon>
        <taxon>Fungi</taxon>
        <taxon>Fungi incertae sedis</taxon>
        <taxon>Mucoromycota</taxon>
        <taxon>Glomeromycotina</taxon>
        <taxon>Glomeromycetes</taxon>
        <taxon>Glomerales</taxon>
        <taxon>Glomeraceae</taxon>
        <taxon>Rhizophagus</taxon>
    </lineage>
</organism>
<gene>
    <name evidence="1" type="ORF">RCL2_000873500</name>
</gene>
<comment type="caution">
    <text evidence="1">The sequence shown here is derived from an EMBL/GenBank/DDBJ whole genome shotgun (WGS) entry which is preliminary data.</text>
</comment>
<protein>
    <recommendedName>
        <fullName evidence="3">Endonuclease/exonuclease/phosphatase domain-containing protein</fullName>
    </recommendedName>
</protein>
<dbReference type="Gene3D" id="3.60.10.10">
    <property type="entry name" value="Endonuclease/exonuclease/phosphatase"/>
    <property type="match status" value="1"/>
</dbReference>
<accession>A0A8H3L4U2</accession>
<dbReference type="EMBL" id="BLAL01000057">
    <property type="protein sequence ID" value="GES81492.1"/>
    <property type="molecule type" value="Genomic_DNA"/>
</dbReference>
<dbReference type="SUPFAM" id="SSF56219">
    <property type="entry name" value="DNase I-like"/>
    <property type="match status" value="1"/>
</dbReference>
<proteinExistence type="predicted"/>
<sequence length="466" mass="54456">MEPSDQGQNLNILVPQDNNTTSFISPSLNRELDIFLRREKIICNNNNLECTDHNINFIDFKIGFHNINRLALNPRKLAVLLEWCHDNSFDFMGIAETNSNILNLQHYINDTNADSSYEIQGFLKSINKIKGSGVALLVHSKWRRYNFNIIIFSPFLMSFKQIMNNTTSDLHIIHIWMGDTNRHFDHSLDVHPSTSDKKEDIPLCFHHLNLIDSFRFLNPEAKEFSWHQRSQDEALRIDTHIDHIWVQRHITPSLRSAHHYEEHTLTESDHDIVTVNLYLPEIFPIAYKHTQLITPHDSNFRELLIKTEDITADHWALFEAQISDSAHSFDQLINTLNTLHNILDPSDLTNYSQGAMEIVDKCWVDIKEILMSAAAHTLSLRKRTTLHPKLKPKDKPFDMKNLKKYTTKLSVFIFEICQYQATTPHDPAAFFRLKDKWDSQILLFNKDYADDRELQFDISFFPDSTD</sequence>
<dbReference type="Proteomes" id="UP000615446">
    <property type="component" value="Unassembled WGS sequence"/>
</dbReference>
<evidence type="ECO:0000313" key="2">
    <source>
        <dbReference type="Proteomes" id="UP000615446"/>
    </source>
</evidence>
<evidence type="ECO:0008006" key="3">
    <source>
        <dbReference type="Google" id="ProtNLM"/>
    </source>
</evidence>
<reference evidence="1" key="1">
    <citation type="submission" date="2019-10" db="EMBL/GenBank/DDBJ databases">
        <title>Conservation and host-specific expression of non-tandemly repeated heterogenous ribosome RNA gene in arbuscular mycorrhizal fungi.</title>
        <authorList>
            <person name="Maeda T."/>
            <person name="Kobayashi Y."/>
            <person name="Nakagawa T."/>
            <person name="Ezawa T."/>
            <person name="Yamaguchi K."/>
            <person name="Bino T."/>
            <person name="Nishimoto Y."/>
            <person name="Shigenobu S."/>
            <person name="Kawaguchi M."/>
        </authorList>
    </citation>
    <scope>NUCLEOTIDE SEQUENCE</scope>
    <source>
        <strain evidence="1">HR1</strain>
    </source>
</reference>
<dbReference type="InterPro" id="IPR036691">
    <property type="entry name" value="Endo/exonu/phosph_ase_sf"/>
</dbReference>
<dbReference type="AlphaFoldDB" id="A0A8H3L4U2"/>
<evidence type="ECO:0000313" key="1">
    <source>
        <dbReference type="EMBL" id="GES81492.1"/>
    </source>
</evidence>
<name>A0A8H3L4U2_9GLOM</name>